<dbReference type="Gene3D" id="3.40.50.2300">
    <property type="match status" value="2"/>
</dbReference>
<reference evidence="5 6" key="1">
    <citation type="submission" date="2018-06" db="EMBL/GenBank/DDBJ databases">
        <title>Paenibacillus imtechensis sp. nov.</title>
        <authorList>
            <person name="Pinnaka A.K."/>
            <person name="Singh H."/>
            <person name="Kaur M."/>
        </authorList>
    </citation>
    <scope>NUCLEOTIDE SEQUENCE [LARGE SCALE GENOMIC DNA]</scope>
    <source>
        <strain evidence="5 6">SMB1</strain>
    </source>
</reference>
<dbReference type="InterPro" id="IPR028082">
    <property type="entry name" value="Peripla_BP_I"/>
</dbReference>
<dbReference type="Proteomes" id="UP000249522">
    <property type="component" value="Unassembled WGS sequence"/>
</dbReference>
<keyword evidence="6" id="KW-1185">Reference proteome</keyword>
<evidence type="ECO:0000259" key="4">
    <source>
        <dbReference type="Pfam" id="PF13407"/>
    </source>
</evidence>
<dbReference type="InterPro" id="IPR025997">
    <property type="entry name" value="SBP_2_dom"/>
</dbReference>
<feature type="domain" description="Periplasmic binding protein" evidence="4">
    <location>
        <begin position="42"/>
        <end position="294"/>
    </location>
</feature>
<dbReference type="RefSeq" id="WP_111147081.1">
    <property type="nucleotide sequence ID" value="NZ_QKRB01000044.1"/>
</dbReference>
<organism evidence="5 6">
    <name type="scientific">Paenibacillus sambharensis</name>
    <dbReference type="NCBI Taxonomy" id="1803190"/>
    <lineage>
        <taxon>Bacteria</taxon>
        <taxon>Bacillati</taxon>
        <taxon>Bacillota</taxon>
        <taxon>Bacilli</taxon>
        <taxon>Bacillales</taxon>
        <taxon>Paenibacillaceae</taxon>
        <taxon>Paenibacillus</taxon>
    </lineage>
</organism>
<dbReference type="AlphaFoldDB" id="A0A2W1LUJ5"/>
<accession>A0A2W1LUJ5</accession>
<comment type="similarity">
    <text evidence="2">Belongs to the bacterial solute-binding protein 2 family.</text>
</comment>
<dbReference type="OrthoDB" id="6196975at2"/>
<dbReference type="SUPFAM" id="SSF53822">
    <property type="entry name" value="Periplasmic binding protein-like I"/>
    <property type="match status" value="1"/>
</dbReference>
<dbReference type="PROSITE" id="PS51257">
    <property type="entry name" value="PROKAR_LIPOPROTEIN"/>
    <property type="match status" value="1"/>
</dbReference>
<dbReference type="PANTHER" id="PTHR46847">
    <property type="entry name" value="D-ALLOSE-BINDING PERIPLASMIC PROTEIN-RELATED"/>
    <property type="match status" value="1"/>
</dbReference>
<evidence type="ECO:0000256" key="3">
    <source>
        <dbReference type="ARBA" id="ARBA00022729"/>
    </source>
</evidence>
<gene>
    <name evidence="5" type="ORF">DNH61_13025</name>
</gene>
<sequence length="325" mass="34356">MSRQTSGRWLLRFLTIGLLAGMSACGLPQLERDEPAVRQITLIAPVHADELGDAMRLGAEAAAKEFGAELSYAPFKPEEGSAAQLKAAVEALKGGTDALLIDPADSRVLDSAALQAADHGVPVFILNDNRSADGVQASISVDNEEAGRKAGLAMAELLGEKGTVVVLGRQSDDPDLVARELGIVNALNEQPHVSGLIRTSCGEGLGSCRSVARQLLREGQAEGIIALDAQASLAAAAEAEAADRAGRMKIVTFGNELKQLELLQDGLIHTLIVQNGFSIGYLGVKQAVLHLAGEDIERSTRLDTKVINAGNMFWMDNQKLLFPFG</sequence>
<protein>
    <submittedName>
        <fullName evidence="5">Sugar ABC transporter substrate-binding protein</fullName>
    </submittedName>
</protein>
<dbReference type="GO" id="GO:0030246">
    <property type="term" value="F:carbohydrate binding"/>
    <property type="evidence" value="ECO:0007669"/>
    <property type="project" value="UniProtKB-ARBA"/>
</dbReference>
<dbReference type="Pfam" id="PF13407">
    <property type="entry name" value="Peripla_BP_4"/>
    <property type="match status" value="1"/>
</dbReference>
<dbReference type="EMBL" id="QKRB01000044">
    <property type="protein sequence ID" value="PZD95451.1"/>
    <property type="molecule type" value="Genomic_DNA"/>
</dbReference>
<keyword evidence="3" id="KW-0732">Signal</keyword>
<evidence type="ECO:0000313" key="6">
    <source>
        <dbReference type="Proteomes" id="UP000249522"/>
    </source>
</evidence>
<evidence type="ECO:0000313" key="5">
    <source>
        <dbReference type="EMBL" id="PZD95451.1"/>
    </source>
</evidence>
<comment type="caution">
    <text evidence="5">The sequence shown here is derived from an EMBL/GenBank/DDBJ whole genome shotgun (WGS) entry which is preliminary data.</text>
</comment>
<name>A0A2W1LUJ5_9BACL</name>
<dbReference type="GO" id="GO:0030313">
    <property type="term" value="C:cell envelope"/>
    <property type="evidence" value="ECO:0007669"/>
    <property type="project" value="UniProtKB-SubCell"/>
</dbReference>
<dbReference type="PANTHER" id="PTHR46847:SF1">
    <property type="entry name" value="D-ALLOSE-BINDING PERIPLASMIC PROTEIN-RELATED"/>
    <property type="match status" value="1"/>
</dbReference>
<comment type="subcellular location">
    <subcellularLocation>
        <location evidence="1">Cell envelope</location>
    </subcellularLocation>
</comment>
<evidence type="ECO:0000256" key="1">
    <source>
        <dbReference type="ARBA" id="ARBA00004196"/>
    </source>
</evidence>
<evidence type="ECO:0000256" key="2">
    <source>
        <dbReference type="ARBA" id="ARBA00007639"/>
    </source>
</evidence>
<proteinExistence type="inferred from homology"/>